<sequence>MCYVGVDLNCAIEVLSALCTTVLAAVKGMRWWTHRHQLYNILRQLLVQAYLSYLSHRNTNDSFDYYHTTVYAAAYPFAIETLKKFCAVVTYQQVTASMACIYWASSDTLFAQLVLAKRLENIIADDDNFKNDDVIRQQLENIVKQHRQLFEMFLSYLSHRNINDSFDYYHTTVYPAVYPFGIETFRRFCAIVTYQQIAACIVCVYWVSSDTLFAQLVLANRLENIIADDDNFKNDDAIRQQLENIARQHRQLFQMYLSYLSHRNTNDSFDYYHTTVNPAVYPFDIETLGRFCAVVTYQQITASIVCVYWASSDTLFAQLVLGRRLENIIADDDNFKNDDVIRQQLENIAKQHRIVKQVCHAAYRSQWIEWSKENKMLLMIIMMRAAKEYECTSYGMISLNLKQVTTIANGALSYFMLLKRFG</sequence>
<evidence type="ECO:0000256" key="2">
    <source>
        <dbReference type="ARBA" id="ARBA00022475"/>
    </source>
</evidence>
<dbReference type="PANTHER" id="PTHR21137:SF35">
    <property type="entry name" value="ODORANT RECEPTOR 19A-RELATED"/>
    <property type="match status" value="1"/>
</dbReference>
<comment type="similarity">
    <text evidence="10">Belongs to the insect chemoreceptor superfamily. Heteromeric odorant receptor channel (TC 1.A.69) family.</text>
</comment>
<dbReference type="Pfam" id="PF02949">
    <property type="entry name" value="7tm_6"/>
    <property type="match status" value="1"/>
</dbReference>
<evidence type="ECO:0000256" key="9">
    <source>
        <dbReference type="ARBA" id="ARBA00023224"/>
    </source>
</evidence>
<keyword evidence="6" id="KW-1133">Transmembrane helix</keyword>
<evidence type="ECO:0000256" key="3">
    <source>
        <dbReference type="ARBA" id="ARBA00022606"/>
    </source>
</evidence>
<keyword evidence="5 10" id="KW-0552">Olfaction</keyword>
<protein>
    <recommendedName>
        <fullName evidence="10">Odorant receptor</fullName>
    </recommendedName>
</protein>
<keyword evidence="2" id="KW-1003">Cell membrane</keyword>
<evidence type="ECO:0000313" key="12">
    <source>
        <dbReference type="Proteomes" id="UP001168972"/>
    </source>
</evidence>
<dbReference type="PANTHER" id="PTHR21137">
    <property type="entry name" value="ODORANT RECEPTOR"/>
    <property type="match status" value="1"/>
</dbReference>
<dbReference type="AlphaFoldDB" id="A0AA39KIM7"/>
<keyword evidence="3 10" id="KW-0716">Sensory transduction</keyword>
<reference evidence="11" key="1">
    <citation type="journal article" date="2023" name="bioRxiv">
        <title>Scaffold-level genome assemblies of two parasitoid biocontrol wasps reveal the parthenogenesis mechanism and an associated novel virus.</title>
        <authorList>
            <person name="Inwood S."/>
            <person name="Skelly J."/>
            <person name="Guhlin J."/>
            <person name="Harrop T."/>
            <person name="Goldson S."/>
            <person name="Dearden P."/>
        </authorList>
    </citation>
    <scope>NUCLEOTIDE SEQUENCE</scope>
    <source>
        <strain evidence="11">Lincoln</strain>
        <tissue evidence="11">Whole body</tissue>
    </source>
</reference>
<evidence type="ECO:0000256" key="5">
    <source>
        <dbReference type="ARBA" id="ARBA00022725"/>
    </source>
</evidence>
<keyword evidence="4" id="KW-0812">Transmembrane</keyword>
<evidence type="ECO:0000256" key="1">
    <source>
        <dbReference type="ARBA" id="ARBA00004651"/>
    </source>
</evidence>
<proteinExistence type="inferred from homology"/>
<dbReference type="GO" id="GO:0005549">
    <property type="term" value="F:odorant binding"/>
    <property type="evidence" value="ECO:0007669"/>
    <property type="project" value="InterPro"/>
</dbReference>
<dbReference type="GO" id="GO:0007165">
    <property type="term" value="P:signal transduction"/>
    <property type="evidence" value="ECO:0007669"/>
    <property type="project" value="UniProtKB-KW"/>
</dbReference>
<evidence type="ECO:0000256" key="4">
    <source>
        <dbReference type="ARBA" id="ARBA00022692"/>
    </source>
</evidence>
<dbReference type="GO" id="GO:0004984">
    <property type="term" value="F:olfactory receptor activity"/>
    <property type="evidence" value="ECO:0007669"/>
    <property type="project" value="InterPro"/>
</dbReference>
<evidence type="ECO:0000313" key="11">
    <source>
        <dbReference type="EMBL" id="KAK0162837.1"/>
    </source>
</evidence>
<keyword evidence="9 10" id="KW-0807">Transducer</keyword>
<comment type="caution">
    <text evidence="11">The sequence shown here is derived from an EMBL/GenBank/DDBJ whole genome shotgun (WGS) entry which is preliminary data.</text>
</comment>
<evidence type="ECO:0000256" key="7">
    <source>
        <dbReference type="ARBA" id="ARBA00023136"/>
    </source>
</evidence>
<dbReference type="InterPro" id="IPR004117">
    <property type="entry name" value="7tm6_olfct_rcpt"/>
</dbReference>
<evidence type="ECO:0000256" key="8">
    <source>
        <dbReference type="ARBA" id="ARBA00023170"/>
    </source>
</evidence>
<name>A0AA39KIM7_MICHY</name>
<evidence type="ECO:0000256" key="6">
    <source>
        <dbReference type="ARBA" id="ARBA00022989"/>
    </source>
</evidence>
<evidence type="ECO:0000256" key="10">
    <source>
        <dbReference type="RuleBase" id="RU351113"/>
    </source>
</evidence>
<gene>
    <name evidence="11" type="ORF">PV327_006581</name>
</gene>
<accession>A0AA39KIM7</accession>
<keyword evidence="12" id="KW-1185">Reference proteome</keyword>
<keyword evidence="7" id="KW-0472">Membrane</keyword>
<reference evidence="11" key="2">
    <citation type="submission" date="2023-03" db="EMBL/GenBank/DDBJ databases">
        <authorList>
            <person name="Inwood S.N."/>
            <person name="Skelly J.G."/>
            <person name="Guhlin J."/>
            <person name="Harrop T.W.R."/>
            <person name="Goldson S.G."/>
            <person name="Dearden P.K."/>
        </authorList>
    </citation>
    <scope>NUCLEOTIDE SEQUENCE</scope>
    <source>
        <strain evidence="11">Lincoln</strain>
        <tissue evidence="11">Whole body</tissue>
    </source>
</reference>
<keyword evidence="8 10" id="KW-0675">Receptor</keyword>
<dbReference type="EMBL" id="JAQQBR010001833">
    <property type="protein sequence ID" value="KAK0162837.1"/>
    <property type="molecule type" value="Genomic_DNA"/>
</dbReference>
<comment type="subcellular location">
    <subcellularLocation>
        <location evidence="1 10">Cell membrane</location>
        <topology evidence="1 10">Multi-pass membrane protein</topology>
    </subcellularLocation>
</comment>
<organism evidence="11 12">
    <name type="scientific">Microctonus hyperodae</name>
    <name type="common">Parasitoid wasp</name>
    <dbReference type="NCBI Taxonomy" id="165561"/>
    <lineage>
        <taxon>Eukaryota</taxon>
        <taxon>Metazoa</taxon>
        <taxon>Ecdysozoa</taxon>
        <taxon>Arthropoda</taxon>
        <taxon>Hexapoda</taxon>
        <taxon>Insecta</taxon>
        <taxon>Pterygota</taxon>
        <taxon>Neoptera</taxon>
        <taxon>Endopterygota</taxon>
        <taxon>Hymenoptera</taxon>
        <taxon>Apocrita</taxon>
        <taxon>Ichneumonoidea</taxon>
        <taxon>Braconidae</taxon>
        <taxon>Euphorinae</taxon>
        <taxon>Microctonus</taxon>
    </lineage>
</organism>
<dbReference type="GO" id="GO:0005886">
    <property type="term" value="C:plasma membrane"/>
    <property type="evidence" value="ECO:0007669"/>
    <property type="project" value="UniProtKB-SubCell"/>
</dbReference>
<dbReference type="Proteomes" id="UP001168972">
    <property type="component" value="Unassembled WGS sequence"/>
</dbReference>